<evidence type="ECO:0000313" key="1">
    <source>
        <dbReference type="EMBL" id="EEP29467.1"/>
    </source>
</evidence>
<dbReference type="SUPFAM" id="SSF53474">
    <property type="entry name" value="alpha/beta-Hydrolases"/>
    <property type="match status" value="1"/>
</dbReference>
<dbReference type="PANTHER" id="PTHR48098">
    <property type="entry name" value="ENTEROCHELIN ESTERASE-RELATED"/>
    <property type="match status" value="1"/>
</dbReference>
<sequence length="268" mass="30440">MALMEVHYSSFAMGSNISLNVFVPTPGSSEAITDINASPKYDYRRGLPVLYLLHGAFGDAFSWIRYSNIDRYAQDRGIVVVMASAENSFYQNLKGGRRYYDFFAEELPTFIQNVFPVSRDPARTYIAGFSMGGYGAWYLANRRPDLFSKAASMSGALNIASVISNPLEGVFPFESAFADVRDQDGSYRIEGSRYDLKTLIAENHQRGCLPRLYQAVGKKDILYEDNLAMRDWVRSQGIALTYEEGSGAHDWDFWDEYIRHILDWLLED</sequence>
<organism evidence="1 2">
    <name type="scientific">Shuttleworthella satelles DSM 14600</name>
    <dbReference type="NCBI Taxonomy" id="626523"/>
    <lineage>
        <taxon>Bacteria</taxon>
        <taxon>Bacillati</taxon>
        <taxon>Bacillota</taxon>
        <taxon>Clostridia</taxon>
        <taxon>Lachnospirales</taxon>
        <taxon>Lachnospiraceae</taxon>
        <taxon>Shuttleworthella</taxon>
    </lineage>
</organism>
<dbReference type="HOGENOM" id="CLU_037618_3_0_9"/>
<dbReference type="Proteomes" id="UP000003494">
    <property type="component" value="Unassembled WGS sequence"/>
</dbReference>
<dbReference type="PANTHER" id="PTHR48098:SF1">
    <property type="entry name" value="DIACYLGLYCEROL ACYLTRANSFERASE_MYCOLYLTRANSFERASE AG85A"/>
    <property type="match status" value="1"/>
</dbReference>
<keyword evidence="2" id="KW-1185">Reference proteome</keyword>
<protein>
    <submittedName>
        <fullName evidence="1">Esterase</fullName>
    </submittedName>
</protein>
<dbReference type="AlphaFoldDB" id="C4GA20"/>
<dbReference type="InterPro" id="IPR050583">
    <property type="entry name" value="Mycobacterial_A85_antigen"/>
</dbReference>
<gene>
    <name evidence="1" type="ORF">GCWU000342_00825</name>
</gene>
<dbReference type="InterPro" id="IPR000801">
    <property type="entry name" value="Esterase-like"/>
</dbReference>
<dbReference type="GO" id="GO:0016747">
    <property type="term" value="F:acyltransferase activity, transferring groups other than amino-acyl groups"/>
    <property type="evidence" value="ECO:0007669"/>
    <property type="project" value="TreeGrafter"/>
</dbReference>
<dbReference type="ESTHER" id="9firm-c4ga20">
    <property type="family name" value="A85-EsteraseD-FGH"/>
</dbReference>
<dbReference type="InterPro" id="IPR029058">
    <property type="entry name" value="AB_hydrolase_fold"/>
</dbReference>
<dbReference type="EMBL" id="ACIP02000001">
    <property type="protein sequence ID" value="EEP29467.1"/>
    <property type="molecule type" value="Genomic_DNA"/>
</dbReference>
<dbReference type="eggNOG" id="COG0627">
    <property type="taxonomic scope" value="Bacteria"/>
</dbReference>
<accession>C4GA20</accession>
<reference evidence="1" key="1">
    <citation type="submission" date="2009-04" db="EMBL/GenBank/DDBJ databases">
        <authorList>
            <person name="Weinstock G."/>
            <person name="Sodergren E."/>
            <person name="Clifton S."/>
            <person name="Fulton L."/>
            <person name="Fulton B."/>
            <person name="Courtney L."/>
            <person name="Fronick C."/>
            <person name="Harrison M."/>
            <person name="Strong C."/>
            <person name="Farmer C."/>
            <person name="Delahaunty K."/>
            <person name="Markovic C."/>
            <person name="Hall O."/>
            <person name="Minx P."/>
            <person name="Tomlinson C."/>
            <person name="Mitreva M."/>
            <person name="Nelson J."/>
            <person name="Hou S."/>
            <person name="Wollam A."/>
            <person name="Pepin K.H."/>
            <person name="Johnson M."/>
            <person name="Bhonagiri V."/>
            <person name="Nash W.E."/>
            <person name="Warren W."/>
            <person name="Chinwalla A."/>
            <person name="Mardis E.R."/>
            <person name="Wilson R.K."/>
        </authorList>
    </citation>
    <scope>NUCLEOTIDE SEQUENCE [LARGE SCALE GENOMIC DNA]</scope>
    <source>
        <strain evidence="1">DSM 14600</strain>
    </source>
</reference>
<evidence type="ECO:0000313" key="2">
    <source>
        <dbReference type="Proteomes" id="UP000003494"/>
    </source>
</evidence>
<dbReference type="RefSeq" id="WP_006905855.1">
    <property type="nucleotide sequence ID" value="NZ_GG665866.1"/>
</dbReference>
<dbReference type="Pfam" id="PF00756">
    <property type="entry name" value="Esterase"/>
    <property type="match status" value="1"/>
</dbReference>
<dbReference type="STRING" id="626523.GCWU000342_00825"/>
<proteinExistence type="predicted"/>
<name>C4GA20_9FIRM</name>
<comment type="caution">
    <text evidence="1">The sequence shown here is derived from an EMBL/GenBank/DDBJ whole genome shotgun (WGS) entry which is preliminary data.</text>
</comment>
<dbReference type="Gene3D" id="3.40.50.1820">
    <property type="entry name" value="alpha/beta hydrolase"/>
    <property type="match status" value="1"/>
</dbReference>